<dbReference type="OrthoDB" id="5227693at2759"/>
<dbReference type="Proteomes" id="UP000544331">
    <property type="component" value="Unassembled WGS sequence"/>
</dbReference>
<name>A0A8H5XVR3_9HYPO</name>
<keyword evidence="2" id="KW-1185">Reference proteome</keyword>
<comment type="caution">
    <text evidence="1">The sequence shown here is derived from an EMBL/GenBank/DDBJ whole genome shotgun (WGS) entry which is preliminary data.</text>
</comment>
<sequence>MKSKSPKTKVRFESIRGGLDYTVTSLGHEVGVKTQYETTELKKYEIKIRKGRDFAMKKRIRRGINQHDLYDLMHDAIRLGIITHAELLGHIVGKALGGTTMEDMSSKYLEALIGAKGLKNLALAGDK</sequence>
<proteinExistence type="predicted"/>
<reference evidence="1 2" key="1">
    <citation type="submission" date="2020-05" db="EMBL/GenBank/DDBJ databases">
        <title>Identification and distribution of gene clusters putatively required for synthesis of sphingolipid metabolism inhibitors in phylogenetically diverse species of the filamentous fungus Fusarium.</title>
        <authorList>
            <person name="Kim H.-S."/>
            <person name="Busman M."/>
            <person name="Brown D.W."/>
            <person name="Divon H."/>
            <person name="Uhlig S."/>
            <person name="Proctor R.H."/>
        </authorList>
    </citation>
    <scope>NUCLEOTIDE SEQUENCE [LARGE SCALE GENOMIC DNA]</scope>
    <source>
        <strain evidence="1 2">NRRL 66235</strain>
    </source>
</reference>
<organism evidence="1 2">
    <name type="scientific">Fusarium mundagurra</name>
    <dbReference type="NCBI Taxonomy" id="1567541"/>
    <lineage>
        <taxon>Eukaryota</taxon>
        <taxon>Fungi</taxon>
        <taxon>Dikarya</taxon>
        <taxon>Ascomycota</taxon>
        <taxon>Pezizomycotina</taxon>
        <taxon>Sordariomycetes</taxon>
        <taxon>Hypocreomycetidae</taxon>
        <taxon>Hypocreales</taxon>
        <taxon>Nectriaceae</taxon>
        <taxon>Fusarium</taxon>
        <taxon>Fusarium fujikuroi species complex</taxon>
    </lineage>
</organism>
<dbReference type="AlphaFoldDB" id="A0A8H5XVR3"/>
<gene>
    <name evidence="1" type="ORF">FMUND_14398</name>
</gene>
<protein>
    <submittedName>
        <fullName evidence="1">Uncharacterized protein</fullName>
    </submittedName>
</protein>
<accession>A0A8H5XVR3</accession>
<dbReference type="EMBL" id="JAAOAN010000746">
    <property type="protein sequence ID" value="KAF5700262.1"/>
    <property type="molecule type" value="Genomic_DNA"/>
</dbReference>
<evidence type="ECO:0000313" key="1">
    <source>
        <dbReference type="EMBL" id="KAF5700262.1"/>
    </source>
</evidence>
<evidence type="ECO:0000313" key="2">
    <source>
        <dbReference type="Proteomes" id="UP000544331"/>
    </source>
</evidence>